<keyword evidence="1" id="KW-0472">Membrane</keyword>
<keyword evidence="1" id="KW-0812">Transmembrane</keyword>
<feature type="transmembrane region" description="Helical" evidence="1">
    <location>
        <begin position="23"/>
        <end position="47"/>
    </location>
</feature>
<evidence type="ECO:0000256" key="1">
    <source>
        <dbReference type="SAM" id="Phobius"/>
    </source>
</evidence>
<organism evidence="2 3">
    <name type="scientific">Sandaracinus amylolyticus</name>
    <dbReference type="NCBI Taxonomy" id="927083"/>
    <lineage>
        <taxon>Bacteria</taxon>
        <taxon>Pseudomonadati</taxon>
        <taxon>Myxococcota</taxon>
        <taxon>Polyangia</taxon>
        <taxon>Polyangiales</taxon>
        <taxon>Sandaracinaceae</taxon>
        <taxon>Sandaracinus</taxon>
    </lineage>
</organism>
<evidence type="ECO:0000313" key="2">
    <source>
        <dbReference type="EMBL" id="AKF05167.1"/>
    </source>
</evidence>
<proteinExistence type="predicted"/>
<dbReference type="KEGG" id="samy:DB32_002316"/>
<keyword evidence="1" id="KW-1133">Transmembrane helix</keyword>
<dbReference type="Proteomes" id="UP000034883">
    <property type="component" value="Chromosome"/>
</dbReference>
<feature type="transmembrane region" description="Helical" evidence="1">
    <location>
        <begin position="136"/>
        <end position="154"/>
    </location>
</feature>
<sequence>MPTSICMRARAARAGRLTDEQSSFWSAVLVGIAAMAAVDEILFHQLLGWHHFYDGASDAVGLASDGVLHAGELVALIAGFAWMIRLRGTGALIRDYALAGFFVGAGAFQLFDGIIDHKVLRLHQIRYGVAILPYDLAWNAFALLLLAVGAGFLVKARRGARHERFGGGFVAPARGV</sequence>
<dbReference type="InterPro" id="IPR018719">
    <property type="entry name" value="DUF2243_membrane"/>
</dbReference>
<evidence type="ECO:0000313" key="3">
    <source>
        <dbReference type="Proteomes" id="UP000034883"/>
    </source>
</evidence>
<feature type="transmembrane region" description="Helical" evidence="1">
    <location>
        <begin position="67"/>
        <end position="84"/>
    </location>
</feature>
<name>A0A0F6W1P1_9BACT</name>
<accession>A0A0F6W1P1</accession>
<gene>
    <name evidence="2" type="ORF">DB32_002316</name>
</gene>
<dbReference type="STRING" id="927083.DB32_002316"/>
<evidence type="ECO:0008006" key="4">
    <source>
        <dbReference type="Google" id="ProtNLM"/>
    </source>
</evidence>
<protein>
    <recommendedName>
        <fullName evidence="4">DUF2243 domain-containing protein</fullName>
    </recommendedName>
</protein>
<reference evidence="2 3" key="1">
    <citation type="submission" date="2015-03" db="EMBL/GenBank/DDBJ databases">
        <title>Genome assembly of Sandaracinus amylolyticus DSM 53668.</title>
        <authorList>
            <person name="Sharma G."/>
            <person name="Subramanian S."/>
        </authorList>
    </citation>
    <scope>NUCLEOTIDE SEQUENCE [LARGE SCALE GENOMIC DNA]</scope>
    <source>
        <strain evidence="2 3">DSM 53668</strain>
    </source>
</reference>
<keyword evidence="3" id="KW-1185">Reference proteome</keyword>
<dbReference type="AlphaFoldDB" id="A0A0F6W1P1"/>
<dbReference type="Pfam" id="PF10002">
    <property type="entry name" value="DUF2243"/>
    <property type="match status" value="1"/>
</dbReference>
<dbReference type="EMBL" id="CP011125">
    <property type="protein sequence ID" value="AKF05167.1"/>
    <property type="molecule type" value="Genomic_DNA"/>
</dbReference>
<feature type="transmembrane region" description="Helical" evidence="1">
    <location>
        <begin position="96"/>
        <end position="116"/>
    </location>
</feature>